<dbReference type="AlphaFoldDB" id="A0A1D1Z9N0"/>
<organism evidence="1">
    <name type="scientific">Anthurium amnicola</name>
    <dbReference type="NCBI Taxonomy" id="1678845"/>
    <lineage>
        <taxon>Eukaryota</taxon>
        <taxon>Viridiplantae</taxon>
        <taxon>Streptophyta</taxon>
        <taxon>Embryophyta</taxon>
        <taxon>Tracheophyta</taxon>
        <taxon>Spermatophyta</taxon>
        <taxon>Magnoliopsida</taxon>
        <taxon>Liliopsida</taxon>
        <taxon>Araceae</taxon>
        <taxon>Pothoideae</taxon>
        <taxon>Potheae</taxon>
        <taxon>Anthurium</taxon>
    </lineage>
</organism>
<feature type="non-terminal residue" evidence="1">
    <location>
        <position position="343"/>
    </location>
</feature>
<evidence type="ECO:0000313" key="1">
    <source>
        <dbReference type="EMBL" id="JAT63552.1"/>
    </source>
</evidence>
<proteinExistence type="predicted"/>
<reference evidence="1" key="1">
    <citation type="submission" date="2015-07" db="EMBL/GenBank/DDBJ databases">
        <title>Transcriptome Assembly of Anthurium amnicola.</title>
        <authorList>
            <person name="Suzuki J."/>
        </authorList>
    </citation>
    <scope>NUCLEOTIDE SEQUENCE</scope>
</reference>
<gene>
    <name evidence="1" type="ORF">g.92276</name>
</gene>
<protein>
    <submittedName>
        <fullName evidence="1">Uncharacterized protein</fullName>
    </submittedName>
</protein>
<sequence length="343" mass="38431">MTGKVAADPCHPMQCRSLQKQKSSRWVRAEFPRCVDDPCVPAFPHKGTHRDLAKLKRLLKILRGVVKASHTCLPFYLHTQNPMVAASKPTTEGDGHQATLKHVVHILKQIGSSFLAKDCGLPTVHELRLYGLILRHVNSCMLLYLMEESSKQDIVPAELIDHAVQQVGCFLSDNHIDVDESVMDSFVDHDDVFFDAWNGFYMMTSLLQECASSIPKLSLGEGVALFGPARDSSSTDIKTRVAGHVSTSDPLVLTKKSVTGHKRQYSEGNSVDCKEAMKKRKFNTCAFDADEKNYLGDGKVIAANDRVELLLNIFRGMGNIRRMRSYAPPLAEEMKYYRLIWAH</sequence>
<dbReference type="EMBL" id="GDJX01004384">
    <property type="protein sequence ID" value="JAT63552.1"/>
    <property type="molecule type" value="Transcribed_RNA"/>
</dbReference>
<name>A0A1D1Z9N0_9ARAE</name>
<accession>A0A1D1Z9N0</accession>